<dbReference type="Proteomes" id="UP000800235">
    <property type="component" value="Unassembled WGS sequence"/>
</dbReference>
<dbReference type="InterPro" id="IPR008949">
    <property type="entry name" value="Isoprenoid_synthase_dom_sf"/>
</dbReference>
<evidence type="ECO:0000256" key="6">
    <source>
        <dbReference type="ARBA" id="ARBA00022679"/>
    </source>
</evidence>
<feature type="compositionally biased region" description="Polar residues" evidence="20">
    <location>
        <begin position="388"/>
        <end position="399"/>
    </location>
</feature>
<feature type="transmembrane region" description="Helical" evidence="19">
    <location>
        <begin position="419"/>
        <end position="444"/>
    </location>
</feature>
<evidence type="ECO:0000256" key="16">
    <source>
        <dbReference type="ARBA" id="ARBA00050857"/>
    </source>
</evidence>
<keyword evidence="15" id="KW-0511">Multifunctional enzyme</keyword>
<keyword evidence="7 19" id="KW-0812">Transmembrane</keyword>
<protein>
    <recommendedName>
        <fullName evidence="4 19">Squalene synthase</fullName>
        <shortName evidence="19">SQS</shortName>
        <shortName evidence="19">SS</shortName>
        <ecNumber evidence="4 19">2.5.1.21</ecNumber>
    </recommendedName>
</protein>
<evidence type="ECO:0000256" key="8">
    <source>
        <dbReference type="ARBA" id="ARBA00022955"/>
    </source>
</evidence>
<evidence type="ECO:0000256" key="17">
    <source>
        <dbReference type="ARBA" id="ARBA00051754"/>
    </source>
</evidence>
<dbReference type="NCBIfam" id="TIGR01559">
    <property type="entry name" value="squal_synth"/>
    <property type="match status" value="1"/>
</dbReference>
<dbReference type="AlphaFoldDB" id="A0A9P4U4C8"/>
<gene>
    <name evidence="21" type="ORF">EJ08DRAFT_666980</name>
</gene>
<evidence type="ECO:0000256" key="10">
    <source>
        <dbReference type="ARBA" id="ARBA00023011"/>
    </source>
</evidence>
<evidence type="ECO:0000256" key="9">
    <source>
        <dbReference type="ARBA" id="ARBA00022989"/>
    </source>
</evidence>
<dbReference type="EMBL" id="MU007009">
    <property type="protein sequence ID" value="KAF2436835.1"/>
    <property type="molecule type" value="Genomic_DNA"/>
</dbReference>
<comment type="function">
    <text evidence="19">Catalyzes the condensation of 2 farnesyl pyrophosphate (FPP) moieties to form squalene.</text>
</comment>
<dbReference type="SFLD" id="SFLDS00005">
    <property type="entry name" value="Isoprenoid_Synthase_Type_I"/>
    <property type="match status" value="1"/>
</dbReference>
<dbReference type="SUPFAM" id="SSF48576">
    <property type="entry name" value="Terpenoid synthases"/>
    <property type="match status" value="1"/>
</dbReference>
<keyword evidence="9 19" id="KW-1133">Transmembrane helix</keyword>
<dbReference type="GO" id="GO:0045338">
    <property type="term" value="P:farnesyl diphosphate metabolic process"/>
    <property type="evidence" value="ECO:0007669"/>
    <property type="project" value="InterPro"/>
</dbReference>
<keyword evidence="14" id="KW-0753">Steroid metabolism</keyword>
<dbReference type="GO" id="GO:0055056">
    <property type="term" value="F:D-glucose transmembrane transporter activity"/>
    <property type="evidence" value="ECO:0007669"/>
    <property type="project" value="UniProtKB-UniRule"/>
</dbReference>
<keyword evidence="13" id="KW-1207">Sterol metabolism</keyword>
<comment type="function">
    <text evidence="18">Squalene synthase; part of the gene cluster that mediates the biosynthesis of squalestatin S1 (SQS1, also known as zaragozic acid A), a heavily oxidized fungal polyketide that offers potent cholesterol lowering activity by targeting squalene synthase (SS). Catalyzes the condensation of 2 two farnesyl pyrophosphate moieties to form squalene. The presence of a gene encoding a squalene synthase supports the identification of the cluster as being responsible for SQS1 production and suggests a likely mechanism for self-resistance.</text>
</comment>
<comment type="caution">
    <text evidence="21">The sequence shown here is derived from an EMBL/GenBank/DDBJ whole genome shotgun (WGS) entry which is preliminary data.</text>
</comment>
<evidence type="ECO:0000313" key="21">
    <source>
        <dbReference type="EMBL" id="KAF2436835.1"/>
    </source>
</evidence>
<dbReference type="Gene3D" id="1.10.600.10">
    <property type="entry name" value="Farnesyl Diphosphate Synthase"/>
    <property type="match status" value="1"/>
</dbReference>
<accession>A0A9P4U4C8</accession>
<dbReference type="InterPro" id="IPR019845">
    <property type="entry name" value="Squalene/phytoene_synthase_CS"/>
</dbReference>
<proteinExistence type="inferred from homology"/>
<dbReference type="GO" id="GO:0051996">
    <property type="term" value="F:squalene synthase [NAD(P)H] activity"/>
    <property type="evidence" value="ECO:0007669"/>
    <property type="project" value="UniProtKB-UniRule"/>
</dbReference>
<evidence type="ECO:0000256" key="7">
    <source>
        <dbReference type="ARBA" id="ARBA00022692"/>
    </source>
</evidence>
<evidence type="ECO:0000313" key="22">
    <source>
        <dbReference type="Proteomes" id="UP000800235"/>
    </source>
</evidence>
<comment type="pathway">
    <text evidence="19">Terpene metabolism; lanosterol biosynthesis; lanosterol from farnesyl diphosphate: step 1/3.</text>
</comment>
<comment type="catalytic activity">
    <reaction evidence="17 19">
        <text>2 (2E,6E)-farnesyl diphosphate + NADH + H(+) = squalene + 2 diphosphate + NAD(+)</text>
        <dbReference type="Rhea" id="RHEA:32299"/>
        <dbReference type="ChEBI" id="CHEBI:15378"/>
        <dbReference type="ChEBI" id="CHEBI:15440"/>
        <dbReference type="ChEBI" id="CHEBI:33019"/>
        <dbReference type="ChEBI" id="CHEBI:57540"/>
        <dbReference type="ChEBI" id="CHEBI:57945"/>
        <dbReference type="ChEBI" id="CHEBI:175763"/>
        <dbReference type="EC" id="2.5.1.21"/>
    </reaction>
</comment>
<evidence type="ECO:0000256" key="3">
    <source>
        <dbReference type="ARBA" id="ARBA00006251"/>
    </source>
</evidence>
<reference evidence="21" key="1">
    <citation type="journal article" date="2020" name="Stud. Mycol.">
        <title>101 Dothideomycetes genomes: a test case for predicting lifestyles and emergence of pathogens.</title>
        <authorList>
            <person name="Haridas S."/>
            <person name="Albert R."/>
            <person name="Binder M."/>
            <person name="Bloem J."/>
            <person name="Labutti K."/>
            <person name="Salamov A."/>
            <person name="Andreopoulos B."/>
            <person name="Baker S."/>
            <person name="Barry K."/>
            <person name="Bills G."/>
            <person name="Bluhm B."/>
            <person name="Cannon C."/>
            <person name="Castanera R."/>
            <person name="Culley D."/>
            <person name="Daum C."/>
            <person name="Ezra D."/>
            <person name="Gonzalez J."/>
            <person name="Henrissat B."/>
            <person name="Kuo A."/>
            <person name="Liang C."/>
            <person name="Lipzen A."/>
            <person name="Lutzoni F."/>
            <person name="Magnuson J."/>
            <person name="Mondo S."/>
            <person name="Nolan M."/>
            <person name="Ohm R."/>
            <person name="Pangilinan J."/>
            <person name="Park H.-J."/>
            <person name="Ramirez L."/>
            <person name="Alfaro M."/>
            <person name="Sun H."/>
            <person name="Tritt A."/>
            <person name="Yoshinaga Y."/>
            <person name="Zwiers L.-H."/>
            <person name="Turgeon B."/>
            <person name="Goodwin S."/>
            <person name="Spatafora J."/>
            <person name="Crous P."/>
            <person name="Grigoriev I."/>
        </authorList>
    </citation>
    <scope>NUCLEOTIDE SEQUENCE</scope>
    <source>
        <strain evidence="21">CBS 130266</strain>
    </source>
</reference>
<keyword evidence="8" id="KW-0752">Steroid biosynthesis</keyword>
<evidence type="ECO:0000256" key="14">
    <source>
        <dbReference type="ARBA" id="ARBA00023221"/>
    </source>
</evidence>
<keyword evidence="6 19" id="KW-0808">Transferase</keyword>
<evidence type="ECO:0000256" key="20">
    <source>
        <dbReference type="SAM" id="MobiDB-lite"/>
    </source>
</evidence>
<dbReference type="CDD" id="cd00683">
    <property type="entry name" value="Trans_IPPS_HH"/>
    <property type="match status" value="1"/>
</dbReference>
<dbReference type="Pfam" id="PF00494">
    <property type="entry name" value="SQS_PSY"/>
    <property type="match status" value="1"/>
</dbReference>
<evidence type="ECO:0000256" key="2">
    <source>
        <dbReference type="ARBA" id="ARBA00004167"/>
    </source>
</evidence>
<keyword evidence="12 19" id="KW-0472">Membrane</keyword>
<evidence type="ECO:0000256" key="1">
    <source>
        <dbReference type="ARBA" id="ARBA00001946"/>
    </source>
</evidence>
<evidence type="ECO:0000256" key="4">
    <source>
        <dbReference type="ARBA" id="ARBA00012373"/>
    </source>
</evidence>
<keyword evidence="22" id="KW-1185">Reference proteome</keyword>
<sequence>MGKAAETLYYLFHPSELRAIIQWKVWHNPVHERNEAKETPEERKCFEFLDLTSRSFSAVIKELHPELLMPVCVFYLILRGLDTIEDDMTIDLAEKEPLLRNFDQILDKDGWSYDGNHIKEKDRGLLVEFHYVISQYKKLKPEYQKILKDITRRMGDGMAKYANNVEHIENGVQTIADYEEYCHHVAGLVGEGLTKLFVTADLANPTLLRRPELHESMGQFLQQVNIIRDIREDWEDKRRFYPKEIWSKYVDNFEELLDPDNKEKAMQCSSEMVLNALKRAPDCLFYLAGLRDQSIFNFCAIPQSMAIATLDVCFRTPNLFQRNVKISKGQACALMLESTQDLRTLCGAFRKFARKISKKNDPRDPNFLEISIACGKIEQFIESIFPSQQPGQPVQTAAQLTPEAQARADADAREARQDMIYMSIAVLATLFLVTVFMLGIAWMAGARFDLVLNSLREGKPFPPAGGVPSGKKIVGHGEL</sequence>
<name>A0A9P4U4C8_9PEZI</name>
<organism evidence="21 22">
    <name type="scientific">Tothia fuscella</name>
    <dbReference type="NCBI Taxonomy" id="1048955"/>
    <lineage>
        <taxon>Eukaryota</taxon>
        <taxon>Fungi</taxon>
        <taxon>Dikarya</taxon>
        <taxon>Ascomycota</taxon>
        <taxon>Pezizomycotina</taxon>
        <taxon>Dothideomycetes</taxon>
        <taxon>Pleosporomycetidae</taxon>
        <taxon>Venturiales</taxon>
        <taxon>Cylindrosympodiaceae</taxon>
        <taxon>Tothia</taxon>
    </lineage>
</organism>
<evidence type="ECO:0000256" key="15">
    <source>
        <dbReference type="ARBA" id="ARBA00023268"/>
    </source>
</evidence>
<keyword evidence="5" id="KW-0444">Lipid biosynthesis</keyword>
<comment type="catalytic activity">
    <reaction evidence="16 19">
        <text>2 (2E,6E)-farnesyl diphosphate + NADPH + H(+) = squalene + 2 diphosphate + NADP(+)</text>
        <dbReference type="Rhea" id="RHEA:32295"/>
        <dbReference type="ChEBI" id="CHEBI:15378"/>
        <dbReference type="ChEBI" id="CHEBI:15440"/>
        <dbReference type="ChEBI" id="CHEBI:33019"/>
        <dbReference type="ChEBI" id="CHEBI:57783"/>
        <dbReference type="ChEBI" id="CHEBI:58349"/>
        <dbReference type="ChEBI" id="CHEBI:175763"/>
        <dbReference type="EC" id="2.5.1.21"/>
    </reaction>
</comment>
<dbReference type="EC" id="2.5.1.21" evidence="4 19"/>
<dbReference type="PANTHER" id="PTHR11626:SF2">
    <property type="entry name" value="SQUALENE SYNTHASE"/>
    <property type="match status" value="1"/>
</dbReference>
<dbReference type="InterPro" id="IPR006449">
    <property type="entry name" value="Squal_synth-like"/>
</dbReference>
<evidence type="ECO:0000256" key="13">
    <source>
        <dbReference type="ARBA" id="ARBA00023166"/>
    </source>
</evidence>
<comment type="subcellular location">
    <subcellularLocation>
        <location evidence="2">Membrane</location>
        <topology evidence="2">Single-pass membrane protein</topology>
    </subcellularLocation>
</comment>
<feature type="region of interest" description="Disordered" evidence="20">
    <location>
        <begin position="388"/>
        <end position="409"/>
    </location>
</feature>
<dbReference type="OrthoDB" id="431150at2759"/>
<dbReference type="InterPro" id="IPR033904">
    <property type="entry name" value="Trans_IPPS_HH"/>
</dbReference>
<dbReference type="PANTHER" id="PTHR11626">
    <property type="entry name" value="FARNESYL-DIPHOSPHATE FARNESYLTRANSFERASE"/>
    <property type="match status" value="1"/>
</dbReference>
<evidence type="ECO:0000256" key="12">
    <source>
        <dbReference type="ARBA" id="ARBA00023136"/>
    </source>
</evidence>
<evidence type="ECO:0000256" key="11">
    <source>
        <dbReference type="ARBA" id="ARBA00023098"/>
    </source>
</evidence>
<evidence type="ECO:0000256" key="19">
    <source>
        <dbReference type="RuleBase" id="RU368088"/>
    </source>
</evidence>
<evidence type="ECO:0000256" key="18">
    <source>
        <dbReference type="ARBA" id="ARBA00053206"/>
    </source>
</evidence>
<comment type="cofactor">
    <cofactor evidence="1 19">
        <name>Mg(2+)</name>
        <dbReference type="ChEBI" id="CHEBI:18420"/>
    </cofactor>
</comment>
<dbReference type="PROSITE" id="PS01044">
    <property type="entry name" value="SQUALEN_PHYTOEN_SYN_1"/>
    <property type="match status" value="1"/>
</dbReference>
<dbReference type="GO" id="GO:0006696">
    <property type="term" value="P:ergosterol biosynthetic process"/>
    <property type="evidence" value="ECO:0007669"/>
    <property type="project" value="TreeGrafter"/>
</dbReference>
<dbReference type="PROSITE" id="PS01045">
    <property type="entry name" value="SQUALEN_PHYTOEN_SYN_2"/>
    <property type="match status" value="1"/>
</dbReference>
<dbReference type="InterPro" id="IPR002060">
    <property type="entry name" value="Squ/phyt_synthse"/>
</dbReference>
<keyword evidence="11" id="KW-0443">Lipid metabolism</keyword>
<dbReference type="GO" id="GO:0005789">
    <property type="term" value="C:endoplasmic reticulum membrane"/>
    <property type="evidence" value="ECO:0007669"/>
    <property type="project" value="TreeGrafter"/>
</dbReference>
<evidence type="ECO:0000256" key="5">
    <source>
        <dbReference type="ARBA" id="ARBA00022516"/>
    </source>
</evidence>
<dbReference type="SFLD" id="SFLDG01018">
    <property type="entry name" value="Squalene/Phytoene_Synthase_Lik"/>
    <property type="match status" value="1"/>
</dbReference>
<comment type="similarity">
    <text evidence="3 19">Belongs to the phytoene/squalene synthase family.</text>
</comment>
<keyword evidence="10" id="KW-0756">Sterol biosynthesis</keyword>
<dbReference type="FunFam" id="1.10.600.10:FF:000003">
    <property type="entry name" value="Farnesyl-diphosphate farnesyltransferase 1"/>
    <property type="match status" value="1"/>
</dbReference>
<dbReference type="InterPro" id="IPR044844">
    <property type="entry name" value="Trans_IPPS_euk-type"/>
</dbReference>